<reference evidence="3" key="1">
    <citation type="submission" date="2017-09" db="EMBL/GenBank/DDBJ databases">
        <authorList>
            <person name="Varghese N."/>
            <person name="Submissions S."/>
        </authorList>
    </citation>
    <scope>NUCLEOTIDE SEQUENCE [LARGE SCALE GENOMIC DNA]</scope>
    <source>
        <strain evidence="3">DSM 29961</strain>
    </source>
</reference>
<dbReference type="SUPFAM" id="SSF53474">
    <property type="entry name" value="alpha/beta-Hydrolases"/>
    <property type="match status" value="1"/>
</dbReference>
<evidence type="ECO:0000259" key="1">
    <source>
        <dbReference type="Pfam" id="PF12697"/>
    </source>
</evidence>
<sequence length="225" mass="25167">MRLIFIPGFGEGPTIFEHIAPSLPGNKLFINNLDLLGVDYSPTRTVTQYAEQLIEHHNINRQDVLIGHSMGGWVAYAIKQLTGCAIVQIASWTDPEKVRSPVKDLVVLEWLVRKNLYLNGTTKKLILWLGYRDKPSAQVMNDVFQNLINSPKGYIMNQLGIILNPANPQTPAQPDLRIHARNDSIVGFPDQQTQFVPGDHFSLVTHPGDVSALLNDFLKAAYTNE</sequence>
<dbReference type="Pfam" id="PF12697">
    <property type="entry name" value="Abhydrolase_6"/>
    <property type="match status" value="1"/>
</dbReference>
<evidence type="ECO:0000313" key="2">
    <source>
        <dbReference type="EMBL" id="SOD97422.1"/>
    </source>
</evidence>
<protein>
    <submittedName>
        <fullName evidence="2">Pimeloyl-ACP methyl ester carboxylesterase</fullName>
    </submittedName>
</protein>
<organism evidence="2 3">
    <name type="scientific">Spirosoma fluviale</name>
    <dbReference type="NCBI Taxonomy" id="1597977"/>
    <lineage>
        <taxon>Bacteria</taxon>
        <taxon>Pseudomonadati</taxon>
        <taxon>Bacteroidota</taxon>
        <taxon>Cytophagia</taxon>
        <taxon>Cytophagales</taxon>
        <taxon>Cytophagaceae</taxon>
        <taxon>Spirosoma</taxon>
    </lineage>
</organism>
<gene>
    <name evidence="2" type="ORF">SAMN06269250_5768</name>
</gene>
<dbReference type="EMBL" id="OCNH01000007">
    <property type="protein sequence ID" value="SOD97422.1"/>
    <property type="molecule type" value="Genomic_DNA"/>
</dbReference>
<dbReference type="AlphaFoldDB" id="A0A286GPJ2"/>
<dbReference type="Proteomes" id="UP000219452">
    <property type="component" value="Unassembled WGS sequence"/>
</dbReference>
<dbReference type="OrthoDB" id="950761at2"/>
<evidence type="ECO:0000313" key="3">
    <source>
        <dbReference type="Proteomes" id="UP000219452"/>
    </source>
</evidence>
<feature type="domain" description="AB hydrolase-1" evidence="1">
    <location>
        <begin position="3"/>
        <end position="98"/>
    </location>
</feature>
<keyword evidence="3" id="KW-1185">Reference proteome</keyword>
<proteinExistence type="predicted"/>
<dbReference type="InterPro" id="IPR029058">
    <property type="entry name" value="AB_hydrolase_fold"/>
</dbReference>
<dbReference type="InterPro" id="IPR000073">
    <property type="entry name" value="AB_hydrolase_1"/>
</dbReference>
<dbReference type="RefSeq" id="WP_097130712.1">
    <property type="nucleotide sequence ID" value="NZ_OCNH01000007.1"/>
</dbReference>
<dbReference type="Gene3D" id="3.40.50.1820">
    <property type="entry name" value="alpha/beta hydrolase"/>
    <property type="match status" value="1"/>
</dbReference>
<name>A0A286GPJ2_9BACT</name>
<accession>A0A286GPJ2</accession>